<reference evidence="2 3" key="1">
    <citation type="submission" date="2023-07" db="EMBL/GenBank/DDBJ databases">
        <title>Sequencing the genomes of 1000 actinobacteria strains.</title>
        <authorList>
            <person name="Klenk H.-P."/>
        </authorList>
    </citation>
    <scope>NUCLEOTIDE SEQUENCE [LARGE SCALE GENOMIC DNA]</scope>
    <source>
        <strain evidence="2 3">DSM 19426</strain>
    </source>
</reference>
<keyword evidence="2" id="KW-0670">Pyruvate</keyword>
<sequence>MGAPKGAMGTPPKPVLQLVSRLHPEMRRRHRAAARAIRDKLWREDLAHWDKVDKPAAIEGHRAIQSVDVATLSDAELADHVDRCAQHVVDAAYLHHKYTIPACLPAGDFLAGAIGWTGASVGELMTLLRGRSAISRGFAADELDTAAKAITRSDSARAVLGSAGDPESVLAELTAHPEAGPAVSAYVEAVRWRCVGYDLGDKAAGELPGTLVEALRTSLAGTGAAGQDDDAALQVMRDRVPAQHREDFDDRLAEVRLMYRLRDERGVFSDGWAAGLARRALLEAGRRLAAKGSVDDPEHAVDLTAEEVRALLLGTGTGPSAEAVAERFAWRTTMTTSDAPPFLRAAPPPPPPAEWFPAPARRTAEAMNVFLDSLFGVPETPNSDTVLTGLAVNTGVYEGTARLVDGSDDFARIRQGDVLVTRMTSPYFNVVLPMLGAIVTDRGGQLCHAAIVAREYGIPGIVGTRDATRTIRDGDRVRVDGSTGEVHVLA</sequence>
<organism evidence="2 3">
    <name type="scientific">Nocardioides marmoribigeumensis</name>
    <dbReference type="NCBI Taxonomy" id="433649"/>
    <lineage>
        <taxon>Bacteria</taxon>
        <taxon>Bacillati</taxon>
        <taxon>Actinomycetota</taxon>
        <taxon>Actinomycetes</taxon>
        <taxon>Propionibacteriales</taxon>
        <taxon>Nocardioidaceae</taxon>
        <taxon>Nocardioides</taxon>
    </lineage>
</organism>
<dbReference type="PANTHER" id="PTHR43615">
    <property type="entry name" value="PHOSPHOENOLPYRUVATE SYNTHASE-RELATED"/>
    <property type="match status" value="1"/>
</dbReference>
<evidence type="ECO:0000259" key="1">
    <source>
        <dbReference type="Pfam" id="PF00391"/>
    </source>
</evidence>
<protein>
    <submittedName>
        <fullName evidence="2">Pyruvate,water dikinase</fullName>
        <ecNumber evidence="2">2.7.9.2</ecNumber>
    </submittedName>
</protein>
<dbReference type="GO" id="GO:0008986">
    <property type="term" value="F:pyruvate, water dikinase activity"/>
    <property type="evidence" value="ECO:0007669"/>
    <property type="project" value="UniProtKB-EC"/>
</dbReference>
<dbReference type="InterPro" id="IPR036637">
    <property type="entry name" value="Phosphohistidine_dom_sf"/>
</dbReference>
<dbReference type="InterPro" id="IPR008279">
    <property type="entry name" value="PEP-util_enz_mobile_dom"/>
</dbReference>
<dbReference type="Gene3D" id="3.50.30.10">
    <property type="entry name" value="Phosphohistidine domain"/>
    <property type="match status" value="1"/>
</dbReference>
<gene>
    <name evidence="2" type="ORF">J2S63_004146</name>
</gene>
<dbReference type="Proteomes" id="UP001183648">
    <property type="component" value="Unassembled WGS sequence"/>
</dbReference>
<dbReference type="EMBL" id="JAVDYG010000001">
    <property type="protein sequence ID" value="MDR7364593.1"/>
    <property type="molecule type" value="Genomic_DNA"/>
</dbReference>
<accession>A0ABU2C1Q1</accession>
<evidence type="ECO:0000313" key="3">
    <source>
        <dbReference type="Proteomes" id="UP001183648"/>
    </source>
</evidence>
<keyword evidence="3" id="KW-1185">Reference proteome</keyword>
<evidence type="ECO:0000313" key="2">
    <source>
        <dbReference type="EMBL" id="MDR7364593.1"/>
    </source>
</evidence>
<name>A0ABU2C1Q1_9ACTN</name>
<dbReference type="EC" id="2.7.9.2" evidence="2"/>
<proteinExistence type="predicted"/>
<dbReference type="Pfam" id="PF00391">
    <property type="entry name" value="PEP-utilizers"/>
    <property type="match status" value="1"/>
</dbReference>
<comment type="caution">
    <text evidence="2">The sequence shown here is derived from an EMBL/GenBank/DDBJ whole genome shotgun (WGS) entry which is preliminary data.</text>
</comment>
<dbReference type="InterPro" id="IPR051549">
    <property type="entry name" value="PEP_Utilizing_Enz"/>
</dbReference>
<keyword evidence="2" id="KW-0808">Transferase</keyword>
<dbReference type="PANTHER" id="PTHR43615:SF1">
    <property type="entry name" value="PPDK_N DOMAIN-CONTAINING PROTEIN"/>
    <property type="match status" value="1"/>
</dbReference>
<dbReference type="SUPFAM" id="SSF52009">
    <property type="entry name" value="Phosphohistidine domain"/>
    <property type="match status" value="1"/>
</dbReference>
<feature type="domain" description="PEP-utilising enzyme mobile" evidence="1">
    <location>
        <begin position="414"/>
        <end position="484"/>
    </location>
</feature>